<dbReference type="AlphaFoldDB" id="A0AAD1URA1"/>
<gene>
    <name evidence="1" type="ORF">ECRASSUSDP1_LOCUS13692</name>
</gene>
<name>A0AAD1URA1_EUPCR</name>
<sequence>MGFRKLQIIQFSLFRYRFSYLFGSIKVNQISRPVLFQGFIPFALHPAPQ</sequence>
<accession>A0AAD1URA1</accession>
<reference evidence="1" key="1">
    <citation type="submission" date="2023-07" db="EMBL/GenBank/DDBJ databases">
        <authorList>
            <consortium name="AG Swart"/>
            <person name="Singh M."/>
            <person name="Singh A."/>
            <person name="Seah K."/>
            <person name="Emmerich C."/>
        </authorList>
    </citation>
    <scope>NUCLEOTIDE SEQUENCE</scope>
    <source>
        <strain evidence="1">DP1</strain>
    </source>
</reference>
<evidence type="ECO:0000313" key="1">
    <source>
        <dbReference type="EMBL" id="CAI2372363.1"/>
    </source>
</evidence>
<organism evidence="1 2">
    <name type="scientific">Euplotes crassus</name>
    <dbReference type="NCBI Taxonomy" id="5936"/>
    <lineage>
        <taxon>Eukaryota</taxon>
        <taxon>Sar</taxon>
        <taxon>Alveolata</taxon>
        <taxon>Ciliophora</taxon>
        <taxon>Intramacronucleata</taxon>
        <taxon>Spirotrichea</taxon>
        <taxon>Hypotrichia</taxon>
        <taxon>Euplotida</taxon>
        <taxon>Euplotidae</taxon>
        <taxon>Moneuplotes</taxon>
    </lineage>
</organism>
<proteinExistence type="predicted"/>
<evidence type="ECO:0000313" key="2">
    <source>
        <dbReference type="Proteomes" id="UP001295684"/>
    </source>
</evidence>
<dbReference type="Proteomes" id="UP001295684">
    <property type="component" value="Unassembled WGS sequence"/>
</dbReference>
<dbReference type="EMBL" id="CAMPGE010013645">
    <property type="protein sequence ID" value="CAI2372363.1"/>
    <property type="molecule type" value="Genomic_DNA"/>
</dbReference>
<comment type="caution">
    <text evidence="1">The sequence shown here is derived from an EMBL/GenBank/DDBJ whole genome shotgun (WGS) entry which is preliminary data.</text>
</comment>
<keyword evidence="2" id="KW-1185">Reference proteome</keyword>
<protein>
    <submittedName>
        <fullName evidence="1">Uncharacterized protein</fullName>
    </submittedName>
</protein>